<dbReference type="Pfam" id="PF26628">
    <property type="entry name" value="DUF8202"/>
    <property type="match status" value="1"/>
</dbReference>
<dbReference type="Pfam" id="PF13385">
    <property type="entry name" value="Laminin_G_3"/>
    <property type="match status" value="1"/>
</dbReference>
<dbReference type="RefSeq" id="WP_007095700.1">
    <property type="nucleotide sequence ID" value="NZ_CP142125.1"/>
</dbReference>
<keyword evidence="2" id="KW-1015">Disulfide bond</keyword>
<dbReference type="Proteomes" id="UP000002945">
    <property type="component" value="Unassembled WGS sequence"/>
</dbReference>
<dbReference type="InterPro" id="IPR058515">
    <property type="entry name" value="DUF8202"/>
</dbReference>
<dbReference type="eggNOG" id="COG1345">
    <property type="taxonomic scope" value="Bacteria"/>
</dbReference>
<feature type="compositionally biased region" description="Low complexity" evidence="3">
    <location>
        <begin position="1232"/>
        <end position="1244"/>
    </location>
</feature>
<evidence type="ECO:0000256" key="3">
    <source>
        <dbReference type="SAM" id="MobiDB-lite"/>
    </source>
</evidence>
<keyword evidence="6" id="KW-0645">Protease</keyword>
<evidence type="ECO:0000313" key="7">
    <source>
        <dbReference type="Proteomes" id="UP000002945"/>
    </source>
</evidence>
<feature type="domain" description="LamG-like jellyroll fold" evidence="5">
    <location>
        <begin position="625"/>
        <end position="750"/>
    </location>
</feature>
<keyword evidence="6" id="KW-0378">Hydrolase</keyword>
<dbReference type="InterPro" id="IPR045474">
    <property type="entry name" value="GEVED"/>
</dbReference>
<proteinExistence type="predicted"/>
<gene>
    <name evidence="6" type="ORF">KAOT1_15823</name>
</gene>
<dbReference type="InterPro" id="IPR026444">
    <property type="entry name" value="Secre_tail"/>
</dbReference>
<feature type="compositionally biased region" description="Acidic residues" evidence="3">
    <location>
        <begin position="1245"/>
        <end position="1264"/>
    </location>
</feature>
<organism evidence="6 7">
    <name type="scientific">Kordia algicida OT-1</name>
    <dbReference type="NCBI Taxonomy" id="391587"/>
    <lineage>
        <taxon>Bacteria</taxon>
        <taxon>Pseudomonadati</taxon>
        <taxon>Bacteroidota</taxon>
        <taxon>Flavobacteriia</taxon>
        <taxon>Flavobacteriales</taxon>
        <taxon>Flavobacteriaceae</taxon>
        <taxon>Kordia</taxon>
    </lineage>
</organism>
<evidence type="ECO:0000256" key="2">
    <source>
        <dbReference type="ARBA" id="ARBA00023157"/>
    </source>
</evidence>
<dbReference type="GO" id="GO:0004553">
    <property type="term" value="F:hydrolase activity, hydrolyzing O-glycosyl compounds"/>
    <property type="evidence" value="ECO:0007669"/>
    <property type="project" value="UniProtKB-ARBA"/>
</dbReference>
<dbReference type="Pfam" id="PF20009">
    <property type="entry name" value="GEVED"/>
    <property type="match status" value="1"/>
</dbReference>
<dbReference type="eggNOG" id="COG3227">
    <property type="taxonomic scope" value="Bacteria"/>
</dbReference>
<dbReference type="SUPFAM" id="SSF49899">
    <property type="entry name" value="Concanavalin A-like lectins/glucanases"/>
    <property type="match status" value="2"/>
</dbReference>
<reference evidence="6 7" key="1">
    <citation type="journal article" date="2011" name="J. Bacteriol.">
        <title>Genome sequence of the algicidal bacterium Kordia algicida OT-1.</title>
        <authorList>
            <person name="Lee H.S."/>
            <person name="Kang S.G."/>
            <person name="Kwon K.K."/>
            <person name="Lee J.H."/>
            <person name="Kim S.J."/>
        </authorList>
    </citation>
    <scope>NUCLEOTIDE SEQUENCE [LARGE SCALE GENOMIC DNA]</scope>
    <source>
        <strain evidence="6 7">OT-1</strain>
    </source>
</reference>
<comment type="caution">
    <text evidence="6">The sequence shown here is derived from an EMBL/GenBank/DDBJ whole genome shotgun (WGS) entry which is preliminary data.</text>
</comment>
<dbReference type="HOGENOM" id="CLU_248931_0_0_10"/>
<dbReference type="Gene3D" id="2.60.120.200">
    <property type="match status" value="2"/>
</dbReference>
<sequence length="1495" mass="161856">MKKTYSLLALLLFFASASAQYCIPAGNDPSLDFVDSFQVGTDINNPPTTLGYSDFTATTFTTIKRTLNYPVTIIKNSTDDQGAAVWIDYNQDGDFDDAGELVVNFTQDFVASFSGSFTVPVTALTGTTRMRVMLEYQFSPGVGDACRQFIFGEVEDYTVEIEALPYPGNVISNLQLWMRADAGTTLTGTDVDAWEDQSPNQFSAASQGTSDAQFITNGLNFNPTLRFTGTQFLNVGNQPELDIQPLTDEMTVITVINASSFGTVVSKADEFDRNYQVWSGFTDRALHHTLGRATGDPTTSVRFGTLHIRDEPKITSGVVANTGNSFTRLTPYMNGVVDVAATNEGISNGTVAADVLIGARRSSGNTGSSFRFNGDIAEVIIYDRDLTTAELERVESYLAIKYGITLGANEAFWDTATVSTSPTGYAGTSKNYLDSNGTIIWNGSSNAGYGFNVFGVGRDDNSGLLQTQSNSVNVDVIDILTMEVESGSIATDRSFLMVGSNGLAETIQTTTLPARTMGILNKVWHAHETTAEVGTVELRFDMSGSGVANLDDLELYIATNDSFSDYENYEGTNVGGIITFTGVNLSDGQYFTLAEPEVITGNNSLFFDGIDDYVEDRSPVTRGLTDYTVMGWIRNPGQSSTIADRRILGVTGQYKFFLNSGLLGFQEGQTGAVGQTGSSTIRDWVHFAIIVDTASGRANFYLNGRGAGGGGIDPLASNTNPFRMGTESNVNFFRGSIDEVRVFNVALTLDQLREMVHQEIEQNGANVMGSVIPKDIEDFTTGNNVPWSSLVAYYDMSSIKGNRIEDVTGNDNTLFMKNINAVEPQTAPMPYTSIADGNWGDDATWEFGNVWDIPSAASINWSIVQIKNDVTVNANYSTLGLTVDAGATLTVTGTNPVVTNTSPFAATRGTGFELINTWYTELNGIIDLNGESQFRQTVRSDLATTSSGYIEKDQQGTANNFTYNYWSSPVGAINTTANNQSFALEDVFLDGTNVSAPGPIAWTVPANADGSTSPFTISSRWIYKFINGGDEDYDAWLYTGNAGSISVGEGFTMKGVSNTSDELEEQNYVFRGKPNNGTITVSPLGDTNLYLVGNPYPSVLDANQFIADNLANDATSGTLYFWEHWGGGTHVLLAYQGGYATYTTLGGTPAMSHPTVNQTDSGTKTPGRFIPVGQGFFVQGDNNAGNGLTATVEFNNGQRGNSAGLIREYGSSPTSVFVRDGVDDTLNPGMFENSENATNTAAENIESDDDTSSDDDDDIEYDEDGVPVDTRQKIRLGYINPEGFRRQLLLGFDENSTDGIDLGYDGESIGVTANDMYWSLENQKFVIQALPDFNIDREVAIGLVTETVGGGTITLDALENIDNTVGIYIKDNYTGITHDLRASDFQVSIPVGATDDKYSLVFKPENALSVNNEILESGITMYTDTETEELVITNNTNFKLELIDLHTILGQKIISIKEGIDENIIRIPIDNQASGIYVISIYSEKGKISKKLVIQ</sequence>
<evidence type="ECO:0000256" key="1">
    <source>
        <dbReference type="ARBA" id="ARBA00022729"/>
    </source>
</evidence>
<evidence type="ECO:0000256" key="4">
    <source>
        <dbReference type="SAM" id="SignalP"/>
    </source>
</evidence>
<feature type="chain" id="PRO_5002736741" evidence="4">
    <location>
        <begin position="22"/>
        <end position="1495"/>
    </location>
</feature>
<accession>A9DQH5</accession>
<dbReference type="InterPro" id="IPR013320">
    <property type="entry name" value="ConA-like_dom_sf"/>
</dbReference>
<dbReference type="EMBL" id="ABIB01000003">
    <property type="protein sequence ID" value="EDP96646.1"/>
    <property type="molecule type" value="Genomic_DNA"/>
</dbReference>
<feature type="region of interest" description="Disordered" evidence="3">
    <location>
        <begin position="1227"/>
        <end position="1264"/>
    </location>
</feature>
<dbReference type="OrthoDB" id="2582440at2"/>
<feature type="signal peptide" evidence="4">
    <location>
        <begin position="1"/>
        <end position="21"/>
    </location>
</feature>
<dbReference type="GO" id="GO:0005975">
    <property type="term" value="P:carbohydrate metabolic process"/>
    <property type="evidence" value="ECO:0007669"/>
    <property type="project" value="UniProtKB-ARBA"/>
</dbReference>
<dbReference type="STRING" id="391587.KAOT1_15823"/>
<name>A9DQH5_9FLAO</name>
<evidence type="ECO:0000313" key="6">
    <source>
        <dbReference type="EMBL" id="EDP96646.1"/>
    </source>
</evidence>
<keyword evidence="7" id="KW-1185">Reference proteome</keyword>
<dbReference type="NCBIfam" id="TIGR04183">
    <property type="entry name" value="Por_Secre_tail"/>
    <property type="match status" value="1"/>
</dbReference>
<dbReference type="GO" id="GO:0006508">
    <property type="term" value="P:proteolysis"/>
    <property type="evidence" value="ECO:0007669"/>
    <property type="project" value="UniProtKB-KW"/>
</dbReference>
<protein>
    <submittedName>
        <fullName evidence="6">Regulatory P domain of the subtilisin-like proprotein convertases and other protease</fullName>
    </submittedName>
</protein>
<evidence type="ECO:0000259" key="5">
    <source>
        <dbReference type="SMART" id="SM00560"/>
    </source>
</evidence>
<keyword evidence="1 4" id="KW-0732">Signal</keyword>
<dbReference type="SMART" id="SM00560">
    <property type="entry name" value="LamGL"/>
    <property type="match status" value="1"/>
</dbReference>
<dbReference type="GO" id="GO:0008233">
    <property type="term" value="F:peptidase activity"/>
    <property type="evidence" value="ECO:0007669"/>
    <property type="project" value="UniProtKB-KW"/>
</dbReference>
<dbReference type="InterPro" id="IPR006558">
    <property type="entry name" value="LamG-like"/>
</dbReference>